<evidence type="ECO:0000313" key="2">
    <source>
        <dbReference type="EMBL" id="TVU56303.1"/>
    </source>
</evidence>
<dbReference type="Pfam" id="PF09481">
    <property type="entry name" value="CRISPR_Cse1"/>
    <property type="match status" value="1"/>
</dbReference>
<dbReference type="EMBL" id="VMTY01000032">
    <property type="protein sequence ID" value="TVU56303.1"/>
    <property type="molecule type" value="Genomic_DNA"/>
</dbReference>
<dbReference type="Gene3D" id="1.10.132.100">
    <property type="match status" value="1"/>
</dbReference>
<dbReference type="Proteomes" id="UP000320531">
    <property type="component" value="Unassembled WGS sequence"/>
</dbReference>
<evidence type="ECO:0000256" key="1">
    <source>
        <dbReference type="SAM" id="MobiDB-lite"/>
    </source>
</evidence>
<proteinExistence type="predicted"/>
<dbReference type="NCBIfam" id="TIGR02547">
    <property type="entry name" value="casA_cse1"/>
    <property type="match status" value="1"/>
</dbReference>
<gene>
    <name evidence="2" type="primary">casA</name>
    <name evidence="2" type="ORF">FQK23_09150</name>
</gene>
<name>A0A558GHG0_9CORY</name>
<comment type="caution">
    <text evidence="2">The sequence shown here is derived from an EMBL/GenBank/DDBJ whole genome shotgun (WGS) entry which is preliminary data.</text>
</comment>
<dbReference type="RefSeq" id="WP_070646270.1">
    <property type="nucleotide sequence ID" value="NZ_JBIPJZ010000031.1"/>
</dbReference>
<organism evidence="2 3">
    <name type="scientific">Corynebacterium aurimucosum</name>
    <dbReference type="NCBI Taxonomy" id="169292"/>
    <lineage>
        <taxon>Bacteria</taxon>
        <taxon>Bacillati</taxon>
        <taxon>Actinomycetota</taxon>
        <taxon>Actinomycetes</taxon>
        <taxon>Mycobacteriales</taxon>
        <taxon>Corynebacteriaceae</taxon>
        <taxon>Corynebacterium</taxon>
    </lineage>
</organism>
<feature type="region of interest" description="Disordered" evidence="1">
    <location>
        <begin position="557"/>
        <end position="581"/>
    </location>
</feature>
<dbReference type="InterPro" id="IPR013381">
    <property type="entry name" value="CRISPR-assoc_prot_Cse1"/>
</dbReference>
<accession>A0A558GHG0</accession>
<dbReference type="AlphaFoldDB" id="A0A558GHG0"/>
<reference evidence="2 3" key="1">
    <citation type="submission" date="2019-07" db="EMBL/GenBank/DDBJ databases">
        <title>Draft genome of C. aurimucosum strain 14-2523.</title>
        <authorList>
            <person name="Pacheco L.G.C."/>
            <person name="Aguiar E.R.G.R."/>
            <person name="Navas J."/>
            <person name="Santos C.S."/>
            <person name="Rocha D.J.P.G."/>
        </authorList>
    </citation>
    <scope>NUCLEOTIDE SEQUENCE [LARGE SCALE GENOMIC DNA]</scope>
    <source>
        <strain evidence="2 3">14-2523</strain>
    </source>
</reference>
<feature type="compositionally biased region" description="Basic and acidic residues" evidence="1">
    <location>
        <begin position="570"/>
        <end position="581"/>
    </location>
</feature>
<protein>
    <submittedName>
        <fullName evidence="2">Type I-E CRISPR-associated protein Cse1/CasA</fullName>
    </submittedName>
</protein>
<sequence length="581" mass="63802">MTEISTFNLLNEPWIKCMDGTNQPVNLSIRDIFSGRGDAYKVVGDSPTQDYAVLRVLLAIFWRAHALELVESYAGNNWEDFDWPEWFDELRDQLVNEKRDDAVLDYLDGFEDRFDLLSPIAPFMQVADLHTKSGATKPVSFIVPEAADDFFTMRTAEGRESLALDEAARWLIHAQAFDYSGIKSGAEGDPRVKGGRGYPIGTGWTGRTGGTIVLGAGGILETLILNTPPSAVLDSQEGGAVRADTPVWEREPDTAMQRPGSSDDIGAVPHGAVDLATWQARRIRLFFEGDRAVQVLVSNGDRIPDAGKNVMGDPMTPYRYSPNQSKKGIDAYYARPYDPTRTMWRALDALIALEDDPGFDNGKNKAPKRPRNLSNLADLEADGYLDKSLLDLALVSMEYGPQESSVASTFTATIGLPLVVLRADDTGRKVRNAVRTSAEKTGKAAISLGWFAGQLLVAAGGDYEFGSNTADRFYARLEPLFLAWMAGLNSGNAETEQIDWQKQLREQVLRDARELLRGAGTKAIVGREVDAGDSGKGRIVSAGSLYRQLHRRLDKDLPLTVSRTTPGTDTSEKSHEDDSDD</sequence>
<evidence type="ECO:0000313" key="3">
    <source>
        <dbReference type="Proteomes" id="UP000320531"/>
    </source>
</evidence>